<feature type="repeat" description="WD" evidence="5">
    <location>
        <begin position="324"/>
        <end position="366"/>
    </location>
</feature>
<dbReference type="CDD" id="cd00200">
    <property type="entry name" value="WD40"/>
    <property type="match status" value="1"/>
</dbReference>
<dbReference type="SUPFAM" id="SSF50978">
    <property type="entry name" value="WD40 repeat-like"/>
    <property type="match status" value="1"/>
</dbReference>
<dbReference type="PROSITE" id="PS50082">
    <property type="entry name" value="WD_REPEATS_2"/>
    <property type="match status" value="6"/>
</dbReference>
<dbReference type="EMBL" id="CAHIKZ030001347">
    <property type="protein sequence ID" value="CAE1260774.1"/>
    <property type="molecule type" value="Genomic_DNA"/>
</dbReference>
<feature type="repeat" description="WD" evidence="5">
    <location>
        <begin position="195"/>
        <end position="229"/>
    </location>
</feature>
<dbReference type="PANTHER" id="PTHR22836">
    <property type="entry name" value="WD40 REPEAT PROTEIN"/>
    <property type="match status" value="1"/>
</dbReference>
<feature type="compositionally biased region" description="Gly residues" evidence="6">
    <location>
        <begin position="951"/>
        <end position="965"/>
    </location>
</feature>
<feature type="compositionally biased region" description="Polar residues" evidence="6">
    <location>
        <begin position="807"/>
        <end position="821"/>
    </location>
</feature>
<feature type="region of interest" description="Disordered" evidence="6">
    <location>
        <begin position="570"/>
        <end position="592"/>
    </location>
</feature>
<evidence type="ECO:0000256" key="5">
    <source>
        <dbReference type="PROSITE-ProRule" id="PRU00221"/>
    </source>
</evidence>
<evidence type="ECO:0000256" key="3">
    <source>
        <dbReference type="ARBA" id="ARBA00022737"/>
    </source>
</evidence>
<feature type="repeat" description="WD" evidence="5">
    <location>
        <begin position="368"/>
        <end position="399"/>
    </location>
</feature>
<comment type="caution">
    <text evidence="7">The sequence shown here is derived from an EMBL/GenBank/DDBJ whole genome shotgun (WGS) entry which is preliminary data.</text>
</comment>
<feature type="compositionally biased region" description="Basic and acidic residues" evidence="6">
    <location>
        <begin position="839"/>
        <end position="852"/>
    </location>
</feature>
<dbReference type="InterPro" id="IPR045245">
    <property type="entry name" value="Pfs2-like"/>
</dbReference>
<feature type="region of interest" description="Disordered" evidence="6">
    <location>
        <begin position="1"/>
        <end position="28"/>
    </location>
</feature>
<evidence type="ECO:0000256" key="4">
    <source>
        <dbReference type="ARBA" id="ARBA00023242"/>
    </source>
</evidence>
<dbReference type="GO" id="GO:0031124">
    <property type="term" value="P:mRNA 3'-end processing"/>
    <property type="evidence" value="ECO:0007669"/>
    <property type="project" value="InterPro"/>
</dbReference>
<dbReference type="FunFam" id="2.130.10.10:FF:000237">
    <property type="entry name" value="Flowering time control protein FY"/>
    <property type="match status" value="1"/>
</dbReference>
<dbReference type="InterPro" id="IPR001680">
    <property type="entry name" value="WD40_rpt"/>
</dbReference>
<evidence type="ECO:0000313" key="8">
    <source>
        <dbReference type="Proteomes" id="UP000597762"/>
    </source>
</evidence>
<dbReference type="PROSITE" id="PS50294">
    <property type="entry name" value="WD_REPEATS_REGION"/>
    <property type="match status" value="4"/>
</dbReference>
<organism evidence="7 8">
    <name type="scientific">Acanthosepion pharaonis</name>
    <name type="common">Pharaoh cuttlefish</name>
    <name type="synonym">Sepia pharaonis</name>
    <dbReference type="NCBI Taxonomy" id="158019"/>
    <lineage>
        <taxon>Eukaryota</taxon>
        <taxon>Metazoa</taxon>
        <taxon>Spiralia</taxon>
        <taxon>Lophotrochozoa</taxon>
        <taxon>Mollusca</taxon>
        <taxon>Cephalopoda</taxon>
        <taxon>Coleoidea</taxon>
        <taxon>Decapodiformes</taxon>
        <taxon>Sepiida</taxon>
        <taxon>Sepiina</taxon>
        <taxon>Sepiidae</taxon>
        <taxon>Acanthosepion</taxon>
    </lineage>
</organism>
<keyword evidence="4" id="KW-0539">Nucleus</keyword>
<proteinExistence type="predicted"/>
<dbReference type="InterPro" id="IPR015943">
    <property type="entry name" value="WD40/YVTN_repeat-like_dom_sf"/>
</dbReference>
<dbReference type="AlphaFoldDB" id="A0A812C4L4"/>
<keyword evidence="2 5" id="KW-0853">WD repeat</keyword>
<dbReference type="Gene3D" id="2.130.10.10">
    <property type="entry name" value="YVTN repeat-like/Quinoprotein amine dehydrogenase"/>
    <property type="match status" value="3"/>
</dbReference>
<keyword evidence="8" id="KW-1185">Reference proteome</keyword>
<dbReference type="PANTHER" id="PTHR22836:SF0">
    <property type="entry name" value="PRE-MRNA 3' END PROCESSING PROTEIN WDR33"/>
    <property type="match status" value="1"/>
</dbReference>
<dbReference type="OrthoDB" id="16717at2759"/>
<evidence type="ECO:0000256" key="6">
    <source>
        <dbReference type="SAM" id="MobiDB-lite"/>
    </source>
</evidence>
<reference evidence="7" key="1">
    <citation type="submission" date="2021-01" db="EMBL/GenBank/DDBJ databases">
        <authorList>
            <person name="Li R."/>
            <person name="Bekaert M."/>
        </authorList>
    </citation>
    <scope>NUCLEOTIDE SEQUENCE</scope>
    <source>
        <strain evidence="7">Farmed</strain>
    </source>
</reference>
<sequence>MPMSQGPPGMPPQQSQQQQQQRNYVQQMRQQMMASQGIMFDGKRMRKAVHRKTVDYNSAVVKYLENRLYQRDHRDFRAIQPDCLYQEGLVPPLSFLHNPMNCVVTKFVRTSTNKFRCPIFVLTWTPEGRRLVTGASSGEFTLWNGLTFNFETILQAHDTSVRAMMWSHSDTWMVTADHSGYIKYWQSNMNNVKMFQGHKEPVRGISFCPTDVKFTTCSDDGTVRIWDFQRCHEEKILRGHGADVKCVDWHPQKALIASGSKDNQQPIKLWDPKSGQSLATIHAHKSTVMELKWNRNGNWLLTASRDHLLKLFDIRNMKEEMQTFRGHKKEATAAAWHPIHEGLFCSGGSDGTIMFWQVGTDKEVGGMEEAHEGMVWSLAWHPMGHILASGSNDHTTKFWTRNRPGDKMRDRYNLNTLPLGMDQDMADCDYEQVTAHLPGMGLEQIPEKENKIKEVTSGSGSDNELPCIPGLDWAADEQYLKQQNEQRIPRKRVPYARPVPKNFEQAWLGQKPAGVATTEANQQKSAQKDGTVTATVISMATQPREGVPPPNPPPAGTPVTANQQMVSAAAQQPGIKPPNQGNLPPGMPPPPQIPTAPMGMNAPLPPPPPMGGQVLQPMPQGMQPPAMMGPAGNMPPNMGALPQGSRPPMHPPMGQVSGNLLHPLNMVEHQAIQGLRGPNMQQPPPPPHGQGPMMPPNQMPMVRQGPPGMPVRPGVNDPNGPPPNQQGLPPGQFMPPPEGSDNRPPSNNGDMPNQNFEMNSRDHDYRQMNHNPNDVGGGGGMPFRGSARGHRGDMNMPCGGGNGNGGQRFNTNDRPSNQWQDSPDRPPPGDNEQYESPADEYHDIDERMDRNRGFPPRGCGRGGYGPPQMGNPQQSDDFDHRGRGNDPGHDQGMDSQNSRKRHWDEGQMNAPPSHQQNQGMSDPRDNKYSRQDPGAEFAAGRNFNQDFNSGPRGGGGFRGGRGGRGGRGDRGGRGPFRGGRGGRGR</sequence>
<gene>
    <name evidence="7" type="ORF">SPHA_32391</name>
</gene>
<feature type="compositionally biased region" description="Pro residues" evidence="6">
    <location>
        <begin position="681"/>
        <end position="698"/>
    </location>
</feature>
<dbReference type="Proteomes" id="UP000597762">
    <property type="component" value="Unassembled WGS sequence"/>
</dbReference>
<dbReference type="GO" id="GO:0005847">
    <property type="term" value="C:mRNA cleavage and polyadenylation specificity factor complex"/>
    <property type="evidence" value="ECO:0007669"/>
    <property type="project" value="TreeGrafter"/>
</dbReference>
<feature type="repeat" description="WD" evidence="5">
    <location>
        <begin position="237"/>
        <end position="263"/>
    </location>
</feature>
<feature type="compositionally biased region" description="Polar residues" evidence="6">
    <location>
        <begin position="910"/>
        <end position="920"/>
    </location>
</feature>
<dbReference type="FunFam" id="2.130.10.10:FF:000963">
    <property type="entry name" value="AGAP001362-PA-like protein"/>
    <property type="match status" value="1"/>
</dbReference>
<feature type="compositionally biased region" description="Polar residues" evidence="6">
    <location>
        <begin position="743"/>
        <end position="758"/>
    </location>
</feature>
<dbReference type="Pfam" id="PF00400">
    <property type="entry name" value="WD40"/>
    <property type="match status" value="6"/>
</dbReference>
<feature type="repeat" description="WD" evidence="5">
    <location>
        <begin position="154"/>
        <end position="186"/>
    </location>
</feature>
<evidence type="ECO:0000256" key="1">
    <source>
        <dbReference type="ARBA" id="ARBA00004123"/>
    </source>
</evidence>
<protein>
    <submittedName>
        <fullName evidence="7">PFS2</fullName>
    </submittedName>
</protein>
<feature type="region of interest" description="Disordered" evidence="6">
    <location>
        <begin position="636"/>
        <end position="659"/>
    </location>
</feature>
<dbReference type="InterPro" id="IPR036322">
    <property type="entry name" value="WD40_repeat_dom_sf"/>
</dbReference>
<keyword evidence="3" id="KW-0677">Repeat</keyword>
<name>A0A812C4L4_ACAPH</name>
<feature type="compositionally biased region" description="Basic and acidic residues" evidence="6">
    <location>
        <begin position="877"/>
        <end position="892"/>
    </location>
</feature>
<accession>A0A812C4L4</accession>
<evidence type="ECO:0000313" key="7">
    <source>
        <dbReference type="EMBL" id="CAE1260774.1"/>
    </source>
</evidence>
<comment type="subcellular location">
    <subcellularLocation>
        <location evidence="1">Nucleus</location>
    </subcellularLocation>
</comment>
<feature type="repeat" description="WD" evidence="5">
    <location>
        <begin position="281"/>
        <end position="322"/>
    </location>
</feature>
<evidence type="ECO:0000256" key="2">
    <source>
        <dbReference type="ARBA" id="ARBA00022574"/>
    </source>
</evidence>
<feature type="region of interest" description="Disordered" evidence="6">
    <location>
        <begin position="675"/>
        <end position="985"/>
    </location>
</feature>
<dbReference type="SMART" id="SM00320">
    <property type="entry name" value="WD40"/>
    <property type="match status" value="7"/>
</dbReference>